<sequence>MDHRKETIVKEITYWKHNKLLPTQYGDFLLALYTEGEDKSAPNETSTYQTRHKENIVTFVFFIMNLLLLPLSFLVIYFTEMGIIMQTGLLSIFVGIAYTSSRYRFTNDLLIRRMLDFLILILLLTLTIHVISYMTSSKIIVYWAITIHCFVWMILGTIKKAVYLLMFGFLGLTALAILITL</sequence>
<feature type="transmembrane region" description="Helical" evidence="1">
    <location>
        <begin position="139"/>
        <end position="155"/>
    </location>
</feature>
<evidence type="ECO:0000313" key="3">
    <source>
        <dbReference type="Proteomes" id="UP000660110"/>
    </source>
</evidence>
<dbReference type="AlphaFoldDB" id="A0A917AXI8"/>
<feature type="transmembrane region" description="Helical" evidence="1">
    <location>
        <begin position="115"/>
        <end position="133"/>
    </location>
</feature>
<feature type="transmembrane region" description="Helical" evidence="1">
    <location>
        <begin position="162"/>
        <end position="180"/>
    </location>
</feature>
<protein>
    <submittedName>
        <fullName evidence="2">Uncharacterized protein</fullName>
    </submittedName>
</protein>
<keyword evidence="1" id="KW-0472">Membrane</keyword>
<keyword evidence="1" id="KW-0812">Transmembrane</keyword>
<keyword evidence="1" id="KW-1133">Transmembrane helix</keyword>
<accession>A0A917AXI8</accession>
<reference evidence="2" key="2">
    <citation type="submission" date="2020-09" db="EMBL/GenBank/DDBJ databases">
        <authorList>
            <person name="Sun Q."/>
            <person name="Zhou Y."/>
        </authorList>
    </citation>
    <scope>NUCLEOTIDE SEQUENCE</scope>
    <source>
        <strain evidence="2">CGMCC 1.12153</strain>
    </source>
</reference>
<evidence type="ECO:0000256" key="1">
    <source>
        <dbReference type="SAM" id="Phobius"/>
    </source>
</evidence>
<name>A0A917AXI8_HALAA</name>
<dbReference type="Proteomes" id="UP000660110">
    <property type="component" value="Unassembled WGS sequence"/>
</dbReference>
<dbReference type="EMBL" id="BMEL01000001">
    <property type="protein sequence ID" value="GGF07761.1"/>
    <property type="molecule type" value="Genomic_DNA"/>
</dbReference>
<comment type="caution">
    <text evidence="2">The sequence shown here is derived from an EMBL/GenBank/DDBJ whole genome shotgun (WGS) entry which is preliminary data.</text>
</comment>
<feature type="transmembrane region" description="Helical" evidence="1">
    <location>
        <begin position="56"/>
        <end position="77"/>
    </location>
</feature>
<evidence type="ECO:0000313" key="2">
    <source>
        <dbReference type="EMBL" id="GGF07761.1"/>
    </source>
</evidence>
<organism evidence="2 3">
    <name type="scientific">Halobacillus andaensis</name>
    <dbReference type="NCBI Taxonomy" id="1176239"/>
    <lineage>
        <taxon>Bacteria</taxon>
        <taxon>Bacillati</taxon>
        <taxon>Bacillota</taxon>
        <taxon>Bacilli</taxon>
        <taxon>Bacillales</taxon>
        <taxon>Bacillaceae</taxon>
        <taxon>Halobacillus</taxon>
    </lineage>
</organism>
<reference evidence="2" key="1">
    <citation type="journal article" date="2014" name="Int. J. Syst. Evol. Microbiol.">
        <title>Complete genome sequence of Corynebacterium casei LMG S-19264T (=DSM 44701T), isolated from a smear-ripened cheese.</title>
        <authorList>
            <consortium name="US DOE Joint Genome Institute (JGI-PGF)"/>
            <person name="Walter F."/>
            <person name="Albersmeier A."/>
            <person name="Kalinowski J."/>
            <person name="Ruckert C."/>
        </authorList>
    </citation>
    <scope>NUCLEOTIDE SEQUENCE</scope>
    <source>
        <strain evidence="2">CGMCC 1.12153</strain>
    </source>
</reference>
<feature type="transmembrane region" description="Helical" evidence="1">
    <location>
        <begin position="83"/>
        <end position="103"/>
    </location>
</feature>
<keyword evidence="3" id="KW-1185">Reference proteome</keyword>
<gene>
    <name evidence="2" type="ORF">GCM10010954_02760</name>
</gene>
<proteinExistence type="predicted"/>